<dbReference type="InterPro" id="IPR036397">
    <property type="entry name" value="RNaseH_sf"/>
</dbReference>
<reference evidence="1" key="1">
    <citation type="journal article" date="2023" name="Insect Mol. Biol.">
        <title>Genome sequencing provides insights into the evolution of gene families encoding plant cell wall-degrading enzymes in longhorned beetles.</title>
        <authorList>
            <person name="Shin N.R."/>
            <person name="Okamura Y."/>
            <person name="Kirsch R."/>
            <person name="Pauchet Y."/>
        </authorList>
    </citation>
    <scope>NUCLEOTIDE SEQUENCE</scope>
    <source>
        <strain evidence="1">RBIC_L_NR</strain>
    </source>
</reference>
<dbReference type="PANTHER" id="PTHR33050:SF7">
    <property type="entry name" value="RIBONUCLEASE H"/>
    <property type="match status" value="1"/>
</dbReference>
<dbReference type="AlphaFoldDB" id="A0AAV8WUI7"/>
<dbReference type="PANTHER" id="PTHR33050">
    <property type="entry name" value="REVERSE TRANSCRIPTASE DOMAIN-CONTAINING PROTEIN"/>
    <property type="match status" value="1"/>
</dbReference>
<name>A0AAV8WUI7_9CUCU</name>
<dbReference type="SUPFAM" id="SSF53098">
    <property type="entry name" value="Ribonuclease H-like"/>
    <property type="match status" value="1"/>
</dbReference>
<dbReference type="InterPro" id="IPR052055">
    <property type="entry name" value="Hepadnavirus_pol/RT"/>
</dbReference>
<comment type="caution">
    <text evidence="1">The sequence shown here is derived from an EMBL/GenBank/DDBJ whole genome shotgun (WGS) entry which is preliminary data.</text>
</comment>
<dbReference type="EMBL" id="JANEYF010004752">
    <property type="protein sequence ID" value="KAJ8930178.1"/>
    <property type="molecule type" value="Genomic_DNA"/>
</dbReference>
<evidence type="ECO:0000313" key="1">
    <source>
        <dbReference type="EMBL" id="KAJ8930178.1"/>
    </source>
</evidence>
<organism evidence="1 2">
    <name type="scientific">Rhamnusium bicolor</name>
    <dbReference type="NCBI Taxonomy" id="1586634"/>
    <lineage>
        <taxon>Eukaryota</taxon>
        <taxon>Metazoa</taxon>
        <taxon>Ecdysozoa</taxon>
        <taxon>Arthropoda</taxon>
        <taxon>Hexapoda</taxon>
        <taxon>Insecta</taxon>
        <taxon>Pterygota</taxon>
        <taxon>Neoptera</taxon>
        <taxon>Endopterygota</taxon>
        <taxon>Coleoptera</taxon>
        <taxon>Polyphaga</taxon>
        <taxon>Cucujiformia</taxon>
        <taxon>Chrysomeloidea</taxon>
        <taxon>Cerambycidae</taxon>
        <taxon>Lepturinae</taxon>
        <taxon>Rhagiini</taxon>
        <taxon>Rhamnusium</taxon>
    </lineage>
</organism>
<proteinExistence type="predicted"/>
<evidence type="ECO:0000313" key="2">
    <source>
        <dbReference type="Proteomes" id="UP001162156"/>
    </source>
</evidence>
<keyword evidence="2" id="KW-1185">Reference proteome</keyword>
<dbReference type="CDD" id="cd09275">
    <property type="entry name" value="RNase_HI_RT_DIRS1"/>
    <property type="match status" value="1"/>
</dbReference>
<dbReference type="Proteomes" id="UP001162156">
    <property type="component" value="Unassembled WGS sequence"/>
</dbReference>
<accession>A0AAV8WUI7</accession>
<gene>
    <name evidence="1" type="ORF">NQ314_017042</name>
</gene>
<dbReference type="Gene3D" id="3.30.420.10">
    <property type="entry name" value="Ribonuclease H-like superfamily/Ribonuclease H"/>
    <property type="match status" value="1"/>
</dbReference>
<protein>
    <recommendedName>
        <fullName evidence="3">RNase H type-1 domain-containing protein</fullName>
    </recommendedName>
</protein>
<evidence type="ECO:0008006" key="3">
    <source>
        <dbReference type="Google" id="ProtNLM"/>
    </source>
</evidence>
<dbReference type="GO" id="GO:0003676">
    <property type="term" value="F:nucleic acid binding"/>
    <property type="evidence" value="ECO:0007669"/>
    <property type="project" value="InterPro"/>
</dbReference>
<dbReference type="InterPro" id="IPR012337">
    <property type="entry name" value="RNaseH-like_sf"/>
</dbReference>
<sequence length="273" mass="32122">MISVKKSLALSRSRGDYEAEMYLSPSLALDFSWWLNRVPEGDNTIRTDSFQFKIYTDASKSAWGAYFNNQTTFGFWSLEEKKRHINELELLALFCGLKSFVSTFSNCNVLYRIDNTTAVCTVNRMGSVKYENLNKLVREIWTWCRKRNIYIFASYITSKSNIHADRASRTTHKETEWSLANYAFEEITTTFDYPDIDLFASRINTKCPKFVSWMRDLEAYKIDAFTLNWNLFYFYAFPPFSMVLRVMQKIITDRAEGIVVIPLWTSQPWFPLF</sequence>